<evidence type="ECO:0000256" key="1">
    <source>
        <dbReference type="SAM" id="MobiDB-lite"/>
    </source>
</evidence>
<evidence type="ECO:0000313" key="3">
    <source>
        <dbReference type="Proteomes" id="UP000006591"/>
    </source>
</evidence>
<dbReference type="AlphaFoldDB" id="A0A0E0HN77"/>
<organism evidence="2">
    <name type="scientific">Oryza nivara</name>
    <name type="common">Indian wild rice</name>
    <name type="synonym">Oryza sativa f. spontanea</name>
    <dbReference type="NCBI Taxonomy" id="4536"/>
    <lineage>
        <taxon>Eukaryota</taxon>
        <taxon>Viridiplantae</taxon>
        <taxon>Streptophyta</taxon>
        <taxon>Embryophyta</taxon>
        <taxon>Tracheophyta</taxon>
        <taxon>Spermatophyta</taxon>
        <taxon>Magnoliopsida</taxon>
        <taxon>Liliopsida</taxon>
        <taxon>Poales</taxon>
        <taxon>Poaceae</taxon>
        <taxon>BOP clade</taxon>
        <taxon>Oryzoideae</taxon>
        <taxon>Oryzeae</taxon>
        <taxon>Oryzinae</taxon>
        <taxon>Oryza</taxon>
    </lineage>
</organism>
<reference evidence="2" key="2">
    <citation type="submission" date="2018-04" db="EMBL/GenBank/DDBJ databases">
        <title>OnivRS2 (Oryza nivara Reference Sequence Version 2).</title>
        <authorList>
            <person name="Zhang J."/>
            <person name="Kudrna D."/>
            <person name="Lee S."/>
            <person name="Talag J."/>
            <person name="Rajasekar S."/>
            <person name="Welchert J."/>
            <person name="Hsing Y.-I."/>
            <person name="Wing R.A."/>
        </authorList>
    </citation>
    <scope>NUCLEOTIDE SEQUENCE [LARGE SCALE GENOMIC DNA]</scope>
    <source>
        <strain evidence="2">SL10</strain>
    </source>
</reference>
<dbReference type="OMA" id="NCPDARG"/>
<feature type="region of interest" description="Disordered" evidence="1">
    <location>
        <begin position="1"/>
        <end position="57"/>
    </location>
</feature>
<name>A0A0E0HN77_ORYNI</name>
<accession>A0A0E0HN77</accession>
<proteinExistence type="predicted"/>
<dbReference type="EnsemblPlants" id="ONIVA06G10060.1">
    <property type="protein sequence ID" value="ONIVA06G10060.1"/>
    <property type="gene ID" value="ONIVA06G10060"/>
</dbReference>
<dbReference type="STRING" id="4536.A0A0E0HN77"/>
<dbReference type="eggNOG" id="KOG4197">
    <property type="taxonomic scope" value="Eukaryota"/>
</dbReference>
<sequence>MAKSGFSSGDAERGLRGRGGGRERTSARVRGTGGDSAAVADGDGNRHRGVAGKGGGSLYEGRKGLERLRECESLPSTTRRDVFRCSAAAALTGGDARLDGVNCPDARGPCALTTAAGATPPEWAERRPAVSVDYDRGQREARAEVEGVGAVAFPARHRLRVEGSRWQRDWKVLEAAARVLAIPRAEAGAVDAVLNCWTGRFARGNFPLLIRVRASSHALKYFMN</sequence>
<reference evidence="2" key="1">
    <citation type="submission" date="2015-04" db="UniProtKB">
        <authorList>
            <consortium name="EnsemblPlants"/>
        </authorList>
    </citation>
    <scope>IDENTIFICATION</scope>
    <source>
        <strain evidence="2">SL10</strain>
    </source>
</reference>
<feature type="compositionally biased region" description="Basic and acidic residues" evidence="1">
    <location>
        <begin position="10"/>
        <end position="26"/>
    </location>
</feature>
<evidence type="ECO:0000313" key="2">
    <source>
        <dbReference type="EnsemblPlants" id="ONIVA06G10060.1"/>
    </source>
</evidence>
<dbReference type="Gramene" id="ONIVA06G10060.1">
    <property type="protein sequence ID" value="ONIVA06G10060.1"/>
    <property type="gene ID" value="ONIVA06G10060"/>
</dbReference>
<dbReference type="HOGENOM" id="CLU_107790_0_0_1"/>
<keyword evidence="3" id="KW-1185">Reference proteome</keyword>
<protein>
    <submittedName>
        <fullName evidence="2">Uncharacterized protein</fullName>
    </submittedName>
</protein>
<dbReference type="Proteomes" id="UP000006591">
    <property type="component" value="Chromosome 6"/>
</dbReference>